<evidence type="ECO:0000313" key="1">
    <source>
        <dbReference type="EMBL" id="TQD77671.1"/>
    </source>
</evidence>
<dbReference type="Proteomes" id="UP000315295">
    <property type="component" value="Unassembled WGS sequence"/>
</dbReference>
<keyword evidence="2" id="KW-1185">Reference proteome</keyword>
<evidence type="ECO:0000313" key="2">
    <source>
        <dbReference type="Proteomes" id="UP000315295"/>
    </source>
</evidence>
<reference evidence="1 2" key="1">
    <citation type="journal article" date="2019" name="G3 (Bethesda)">
        <title>Sequencing of a Wild Apple (Malus baccata) Genome Unravels the Differences Between Cultivated and Wild Apple Species Regarding Disease Resistance and Cold Tolerance.</title>
        <authorList>
            <person name="Chen X."/>
        </authorList>
    </citation>
    <scope>NUCLEOTIDE SEQUENCE [LARGE SCALE GENOMIC DNA]</scope>
    <source>
        <strain evidence="2">cv. Shandingzi</strain>
        <tissue evidence="1">Leaves</tissue>
    </source>
</reference>
<dbReference type="EMBL" id="VIEB01000949">
    <property type="protein sequence ID" value="TQD77671.1"/>
    <property type="molecule type" value="Genomic_DNA"/>
</dbReference>
<sequence length="57" mass="6604">MQCLQYGSPRVGERLGKEREIGFEVCEDVSWVVLPKFKLSSMDFTITLTFRVHLNVL</sequence>
<proteinExistence type="predicted"/>
<protein>
    <submittedName>
        <fullName evidence="1">Uncharacterized protein</fullName>
    </submittedName>
</protein>
<comment type="caution">
    <text evidence="1">The sequence shown here is derived from an EMBL/GenBank/DDBJ whole genome shotgun (WGS) entry which is preliminary data.</text>
</comment>
<dbReference type="AlphaFoldDB" id="A0A540KTX0"/>
<name>A0A540KTX0_MALBA</name>
<gene>
    <name evidence="1" type="ORF">C1H46_036810</name>
</gene>
<accession>A0A540KTX0</accession>
<organism evidence="1 2">
    <name type="scientific">Malus baccata</name>
    <name type="common">Siberian crab apple</name>
    <name type="synonym">Pyrus baccata</name>
    <dbReference type="NCBI Taxonomy" id="106549"/>
    <lineage>
        <taxon>Eukaryota</taxon>
        <taxon>Viridiplantae</taxon>
        <taxon>Streptophyta</taxon>
        <taxon>Embryophyta</taxon>
        <taxon>Tracheophyta</taxon>
        <taxon>Spermatophyta</taxon>
        <taxon>Magnoliopsida</taxon>
        <taxon>eudicotyledons</taxon>
        <taxon>Gunneridae</taxon>
        <taxon>Pentapetalae</taxon>
        <taxon>rosids</taxon>
        <taxon>fabids</taxon>
        <taxon>Rosales</taxon>
        <taxon>Rosaceae</taxon>
        <taxon>Amygdaloideae</taxon>
        <taxon>Maleae</taxon>
        <taxon>Malus</taxon>
    </lineage>
</organism>